<comment type="caution">
    <text evidence="3">The sequence shown here is derived from an EMBL/GenBank/DDBJ whole genome shotgun (WGS) entry which is preliminary data.</text>
</comment>
<evidence type="ECO:0000313" key="4">
    <source>
        <dbReference type="Proteomes" id="UP001187531"/>
    </source>
</evidence>
<dbReference type="InterPro" id="IPR000477">
    <property type="entry name" value="RT_dom"/>
</dbReference>
<dbReference type="SUPFAM" id="SSF56672">
    <property type="entry name" value="DNA/RNA polymerases"/>
    <property type="match status" value="1"/>
</dbReference>
<dbReference type="Proteomes" id="UP001187531">
    <property type="component" value="Unassembled WGS sequence"/>
</dbReference>
<dbReference type="Gene3D" id="3.10.10.10">
    <property type="entry name" value="HIV Type 1 Reverse Transcriptase, subunit A, domain 1"/>
    <property type="match status" value="1"/>
</dbReference>
<dbReference type="InterPro" id="IPR043502">
    <property type="entry name" value="DNA/RNA_pol_sf"/>
</dbReference>
<feature type="compositionally biased region" description="Basic and acidic residues" evidence="1">
    <location>
        <begin position="108"/>
        <end position="118"/>
    </location>
</feature>
<keyword evidence="4" id="KW-1185">Reference proteome</keyword>
<dbReference type="CDD" id="cd01647">
    <property type="entry name" value="RT_LTR"/>
    <property type="match status" value="1"/>
</dbReference>
<name>A0AA88HXJ0_ARTSF</name>
<dbReference type="InterPro" id="IPR053134">
    <property type="entry name" value="RNA-dir_DNA_polymerase"/>
</dbReference>
<evidence type="ECO:0000256" key="1">
    <source>
        <dbReference type="SAM" id="MobiDB-lite"/>
    </source>
</evidence>
<protein>
    <recommendedName>
        <fullName evidence="2">Reverse transcriptase domain-containing protein</fullName>
    </recommendedName>
</protein>
<accession>A0AA88HXJ0</accession>
<dbReference type="PANTHER" id="PTHR24559">
    <property type="entry name" value="TRANSPOSON TY3-I GAG-POL POLYPROTEIN"/>
    <property type="match status" value="1"/>
</dbReference>
<organism evidence="3 4">
    <name type="scientific">Artemia franciscana</name>
    <name type="common">Brine shrimp</name>
    <name type="synonym">Artemia sanfranciscana</name>
    <dbReference type="NCBI Taxonomy" id="6661"/>
    <lineage>
        <taxon>Eukaryota</taxon>
        <taxon>Metazoa</taxon>
        <taxon>Ecdysozoa</taxon>
        <taxon>Arthropoda</taxon>
        <taxon>Crustacea</taxon>
        <taxon>Branchiopoda</taxon>
        <taxon>Anostraca</taxon>
        <taxon>Artemiidae</taxon>
        <taxon>Artemia</taxon>
    </lineage>
</organism>
<gene>
    <name evidence="3" type="ORF">QYM36_004029</name>
</gene>
<dbReference type="Gene3D" id="3.30.70.270">
    <property type="match status" value="1"/>
</dbReference>
<reference evidence="3" key="1">
    <citation type="submission" date="2023-07" db="EMBL/GenBank/DDBJ databases">
        <title>Chromosome-level genome assembly of Artemia franciscana.</title>
        <authorList>
            <person name="Jo E."/>
        </authorList>
    </citation>
    <scope>NUCLEOTIDE SEQUENCE</scope>
    <source>
        <tissue evidence="3">Whole body</tissue>
    </source>
</reference>
<evidence type="ECO:0000259" key="2">
    <source>
        <dbReference type="Pfam" id="PF00078"/>
    </source>
</evidence>
<dbReference type="Pfam" id="PF00078">
    <property type="entry name" value="RVT_1"/>
    <property type="match status" value="1"/>
</dbReference>
<dbReference type="GO" id="GO:0071897">
    <property type="term" value="P:DNA biosynthetic process"/>
    <property type="evidence" value="ECO:0007669"/>
    <property type="project" value="UniProtKB-ARBA"/>
</dbReference>
<dbReference type="InterPro" id="IPR036322">
    <property type="entry name" value="WD40_repeat_dom_sf"/>
</dbReference>
<proteinExistence type="predicted"/>
<evidence type="ECO:0000313" key="3">
    <source>
        <dbReference type="EMBL" id="KAK2719980.1"/>
    </source>
</evidence>
<dbReference type="EMBL" id="JAVRJZ010000007">
    <property type="protein sequence ID" value="KAK2719980.1"/>
    <property type="molecule type" value="Genomic_DNA"/>
</dbReference>
<dbReference type="PANTHER" id="PTHR24559:SF454">
    <property type="entry name" value="RIBONUCLEASE H"/>
    <property type="match status" value="1"/>
</dbReference>
<dbReference type="InterPro" id="IPR043128">
    <property type="entry name" value="Rev_trsase/Diguanyl_cyclase"/>
</dbReference>
<sequence>MFQLEATCIQRHRLDWKLQKEGQADSKNFQVESDEKVAFSDSEDEEKEKSVFPGTVVRLNESDNINEIEHQIKGVGNNDDQVIISGQLLGERKKSAVEIKATSQKGLEEDNLNKEGSSKRRQHGKMKKMKEKYGYQIDWVLENALMQHKCAQIGKNLSLTDLDYGDDVGLLSDPEHAQKILDDIIESSTVGCENGSIKIYSFLGMVQIREILAHKELIIDLDITEDGQKICSVARNGSGTMWQVKDGKRLNDLELPKCAKYTFKRVNYHSRKADASLRFCLSFHGLNTISRFDTYPSRRIDELFKRVGSKKILGILDLVRGCWQMKLEKGGRGKMIFQTSSGLYQFLFMPFGLHGAHVTFRSRMDKVLEPCEAFARAYMNDIVIFSDSWEEHLVHDKRTLESIQDAGLRIQPRNIKLAQNEFRYLGKCTGIE</sequence>
<dbReference type="AlphaFoldDB" id="A0AA88HXJ0"/>
<dbReference type="SUPFAM" id="SSF50978">
    <property type="entry name" value="WD40 repeat-like"/>
    <property type="match status" value="1"/>
</dbReference>
<feature type="region of interest" description="Disordered" evidence="1">
    <location>
        <begin position="108"/>
        <end position="127"/>
    </location>
</feature>
<feature type="domain" description="Reverse transcriptase" evidence="2">
    <location>
        <begin position="288"/>
        <end position="426"/>
    </location>
</feature>